<feature type="signal peptide" evidence="1">
    <location>
        <begin position="1"/>
        <end position="26"/>
    </location>
</feature>
<reference evidence="2" key="2">
    <citation type="submission" date="2021-08" db="EMBL/GenBank/DDBJ databases">
        <authorList>
            <person name="Dalcin Martins P."/>
        </authorList>
    </citation>
    <scope>NUCLEOTIDE SEQUENCE</scope>
    <source>
        <strain evidence="2">MAG_39</strain>
    </source>
</reference>
<evidence type="ECO:0000313" key="3">
    <source>
        <dbReference type="Proteomes" id="UP000705867"/>
    </source>
</evidence>
<name>A0A953M0P2_9BACT</name>
<reference evidence="2" key="1">
    <citation type="journal article" date="2021" name="bioRxiv">
        <title>Unraveling nitrogen, sulfur and carbon metabolic pathways and microbial community transcriptional responses to substrate deprivation and toxicity stresses in a bioreactor mimicking anoxic brackish coastal sediment conditions.</title>
        <authorList>
            <person name="Martins P.D."/>
            <person name="Echeveste M.J."/>
            <person name="Arshad A."/>
            <person name="Kurth J."/>
            <person name="Ouboter H."/>
            <person name="Jetten M.S.M."/>
            <person name="Welte C.U."/>
        </authorList>
    </citation>
    <scope>NUCLEOTIDE SEQUENCE</scope>
    <source>
        <strain evidence="2">MAG_39</strain>
    </source>
</reference>
<organism evidence="2 3">
    <name type="scientific">Candidatus Nitrobium versatile</name>
    <dbReference type="NCBI Taxonomy" id="2884831"/>
    <lineage>
        <taxon>Bacteria</taxon>
        <taxon>Pseudomonadati</taxon>
        <taxon>Nitrospirota</taxon>
        <taxon>Nitrospiria</taxon>
        <taxon>Nitrospirales</taxon>
        <taxon>Nitrospiraceae</taxon>
        <taxon>Candidatus Nitrobium</taxon>
    </lineage>
</organism>
<sequence length="156" mass="18052">MRRNLFIGTLLLAAALLFLSTVQALRAEEKRIPKNHPVELTSPPLCTECHTTDAGVALKPMASFNHSNEFVKRHRFYAAQTDQLCRSCHALSFCMDCHAYKDELRPSVKYPDKPDRWMPHKGDYIFQHRIDGRIDPAPCFRCHGRMNNRICRTCHK</sequence>
<dbReference type="SUPFAM" id="SSF48695">
    <property type="entry name" value="Multiheme cytochromes"/>
    <property type="match status" value="1"/>
</dbReference>
<keyword evidence="1" id="KW-0732">Signal</keyword>
<dbReference type="EMBL" id="JAIOIV010000033">
    <property type="protein sequence ID" value="MBZ0155460.1"/>
    <property type="molecule type" value="Genomic_DNA"/>
</dbReference>
<dbReference type="InterPro" id="IPR036280">
    <property type="entry name" value="Multihaem_cyt_sf"/>
</dbReference>
<protein>
    <submittedName>
        <fullName evidence="2">Cytochrome C</fullName>
    </submittedName>
</protein>
<gene>
    <name evidence="2" type="ORF">K8I29_04490</name>
</gene>
<comment type="caution">
    <text evidence="2">The sequence shown here is derived from an EMBL/GenBank/DDBJ whole genome shotgun (WGS) entry which is preliminary data.</text>
</comment>
<evidence type="ECO:0000313" key="2">
    <source>
        <dbReference type="EMBL" id="MBZ0155460.1"/>
    </source>
</evidence>
<dbReference type="AlphaFoldDB" id="A0A953M0P2"/>
<accession>A0A953M0P2</accession>
<dbReference type="Proteomes" id="UP000705867">
    <property type="component" value="Unassembled WGS sequence"/>
</dbReference>
<evidence type="ECO:0000256" key="1">
    <source>
        <dbReference type="SAM" id="SignalP"/>
    </source>
</evidence>
<feature type="chain" id="PRO_5038038295" evidence="1">
    <location>
        <begin position="27"/>
        <end position="156"/>
    </location>
</feature>
<proteinExistence type="predicted"/>